<accession>A0A2H0K714</accession>
<protein>
    <submittedName>
        <fullName evidence="1">Uncharacterized protein</fullName>
    </submittedName>
</protein>
<evidence type="ECO:0000313" key="1">
    <source>
        <dbReference type="EMBL" id="PIQ67037.1"/>
    </source>
</evidence>
<dbReference type="Pfam" id="PF20329">
    <property type="entry name" value="DUF6624"/>
    <property type="match status" value="1"/>
</dbReference>
<dbReference type="InterPro" id="IPR046732">
    <property type="entry name" value="DUF6624"/>
</dbReference>
<name>A0A2H0K714_9BACT</name>
<evidence type="ECO:0000313" key="2">
    <source>
        <dbReference type="Proteomes" id="UP000229834"/>
    </source>
</evidence>
<reference evidence="1 2" key="1">
    <citation type="submission" date="2017-09" db="EMBL/GenBank/DDBJ databases">
        <title>Depth-based differentiation of microbial function through sediment-hosted aquifers and enrichment of novel symbionts in the deep terrestrial subsurface.</title>
        <authorList>
            <person name="Probst A.J."/>
            <person name="Ladd B."/>
            <person name="Jarett J.K."/>
            <person name="Geller-Mcgrath D.E."/>
            <person name="Sieber C.M."/>
            <person name="Emerson J.B."/>
            <person name="Anantharaman K."/>
            <person name="Thomas B.C."/>
            <person name="Malmstrom R."/>
            <person name="Stieglmeier M."/>
            <person name="Klingl A."/>
            <person name="Woyke T."/>
            <person name="Ryan C.M."/>
            <person name="Banfield J.F."/>
        </authorList>
    </citation>
    <scope>NUCLEOTIDE SEQUENCE [LARGE SCALE GENOMIC DNA]</scope>
    <source>
        <strain evidence="1">CG11_big_fil_rev_8_21_14_0_20_40_24</strain>
    </source>
</reference>
<dbReference type="AlphaFoldDB" id="A0A2H0K714"/>
<dbReference type="EMBL" id="PCVC01000028">
    <property type="protein sequence ID" value="PIQ67037.1"/>
    <property type="molecule type" value="Genomic_DNA"/>
</dbReference>
<gene>
    <name evidence="1" type="ORF">COV95_00890</name>
</gene>
<sequence length="172" mass="20222">MKLDKKLKLKIQKMVELDMKMRKRADQGKAFDFSVDKKNTKELKAIIQKYGWPTIDLVGKKASWGAWLLAQHADHDKKFQKKCLKLIESVWKKNKASVSRANIAFLKDRILVSQKKKQLFGTQFYINKKGEMTPRPIHNLKTLDKRRKEFGLTPFKDYLDAAKRYKPKRVKG</sequence>
<dbReference type="Proteomes" id="UP000229834">
    <property type="component" value="Unassembled WGS sequence"/>
</dbReference>
<organism evidence="1 2">
    <name type="scientific">Candidatus Zambryskibacteria bacterium CG11_big_fil_rev_8_21_14_0_20_40_24</name>
    <dbReference type="NCBI Taxonomy" id="1975116"/>
    <lineage>
        <taxon>Bacteria</taxon>
        <taxon>Candidatus Zambryskiibacteriota</taxon>
    </lineage>
</organism>
<proteinExistence type="predicted"/>
<comment type="caution">
    <text evidence="1">The sequence shown here is derived from an EMBL/GenBank/DDBJ whole genome shotgun (WGS) entry which is preliminary data.</text>
</comment>